<dbReference type="InterPro" id="IPR011429">
    <property type="entry name" value="Cyt_c_Planctomycete-type"/>
</dbReference>
<feature type="transmembrane region" description="Helical" evidence="1">
    <location>
        <begin position="79"/>
        <end position="101"/>
    </location>
</feature>
<dbReference type="InterPro" id="IPR036909">
    <property type="entry name" value="Cyt_c-like_dom_sf"/>
</dbReference>
<evidence type="ECO:0000313" key="4">
    <source>
        <dbReference type="EMBL" id="CAG5067503.1"/>
    </source>
</evidence>
<keyword evidence="1" id="KW-1133">Transmembrane helix</keyword>
<dbReference type="Pfam" id="PF09990">
    <property type="entry name" value="DUF2231"/>
    <property type="match status" value="1"/>
</dbReference>
<comment type="caution">
    <text evidence="4">The sequence shown here is derived from an EMBL/GenBank/DDBJ whole genome shotgun (WGS) entry which is preliminary data.</text>
</comment>
<keyword evidence="1" id="KW-0812">Transmembrane</keyword>
<evidence type="ECO:0000259" key="3">
    <source>
        <dbReference type="Pfam" id="PF09990"/>
    </source>
</evidence>
<feature type="transmembrane region" description="Helical" evidence="1">
    <location>
        <begin position="113"/>
        <end position="132"/>
    </location>
</feature>
<name>A0ABN7R7K7_9BACT</name>
<feature type="domain" description="DUF2231" evidence="3">
    <location>
        <begin position="45"/>
        <end position="165"/>
    </location>
</feature>
<sequence>MRRYLDNWKGIVYNLAFFLNGLLIFLLVFEKGVAIPNWLFPVGRLHPAVLHFPLVALLLYAFWIIIVEKKDSVRWNAELAETLLLLGTFTATVAAFSGFILSKEESEVSRTLLWHKWLGVGISVGSVAWYGASKYLAPWKIPAKLVAVTFLAMLLVAGHLGGNLTHGEDFLTFSPNNSTETTNQVSIKQAIVYENLVQPVLQQKCYSCHNAEKSKGGLQMQTKVLLTKGGKNGMLWDTTKPDLGLLVSRVHLPLEDKKHMPPRGKAQLTDDEVMLLAEWVKLGSDFEQKVTALPAQNPIVSYAENTLGGNRTGEIYDFAAADPEEIKALNTNYRTIRQYAPASPALFVNFYNRATFKSSDISDLLPIKDQIVAMDFGKMPVKDEDLKTIARFPELRKLILNFTDLRGTTLGELEKLTKLRELALSGTKVNNNNIKALTNIASLEKVFLWSTALTSEEQDALKNGKKIHFETGFRSDTTAEKKFTSAKK</sequence>
<reference evidence="4 5" key="1">
    <citation type="submission" date="2021-04" db="EMBL/GenBank/DDBJ databases">
        <authorList>
            <person name="Rodrigo-Torres L."/>
            <person name="Arahal R. D."/>
            <person name="Lucena T."/>
        </authorList>
    </citation>
    <scope>NUCLEOTIDE SEQUENCE [LARGE SCALE GENOMIC DNA]</scope>
    <source>
        <strain evidence="4 5">CECT 9623</strain>
    </source>
</reference>
<evidence type="ECO:0000256" key="1">
    <source>
        <dbReference type="SAM" id="Phobius"/>
    </source>
</evidence>
<dbReference type="SUPFAM" id="SSF46626">
    <property type="entry name" value="Cytochrome c"/>
    <property type="match status" value="1"/>
</dbReference>
<dbReference type="InterPro" id="IPR032675">
    <property type="entry name" value="LRR_dom_sf"/>
</dbReference>
<evidence type="ECO:0008006" key="6">
    <source>
        <dbReference type="Google" id="ProtNLM"/>
    </source>
</evidence>
<dbReference type="Pfam" id="PF07635">
    <property type="entry name" value="PSCyt1"/>
    <property type="match status" value="1"/>
</dbReference>
<feature type="domain" description="Cytochrome C Planctomycete-type" evidence="2">
    <location>
        <begin position="205"/>
        <end position="264"/>
    </location>
</feature>
<feature type="transmembrane region" description="Helical" evidence="1">
    <location>
        <begin position="49"/>
        <end position="67"/>
    </location>
</feature>
<dbReference type="Proteomes" id="UP000679725">
    <property type="component" value="Unassembled WGS sequence"/>
</dbReference>
<proteinExistence type="predicted"/>
<gene>
    <name evidence="4" type="ORF">DYBT9623_00224</name>
</gene>
<organism evidence="4 5">
    <name type="scientific">Dyadobacter linearis</name>
    <dbReference type="NCBI Taxonomy" id="2823330"/>
    <lineage>
        <taxon>Bacteria</taxon>
        <taxon>Pseudomonadati</taxon>
        <taxon>Bacteroidota</taxon>
        <taxon>Cytophagia</taxon>
        <taxon>Cytophagales</taxon>
        <taxon>Spirosomataceae</taxon>
        <taxon>Dyadobacter</taxon>
    </lineage>
</organism>
<dbReference type="InterPro" id="IPR019251">
    <property type="entry name" value="DUF2231_TM"/>
</dbReference>
<dbReference type="SUPFAM" id="SSF52047">
    <property type="entry name" value="RNI-like"/>
    <property type="match status" value="1"/>
</dbReference>
<protein>
    <recommendedName>
        <fullName evidence="6">Planctomycete cytochrome C</fullName>
    </recommendedName>
</protein>
<evidence type="ECO:0000259" key="2">
    <source>
        <dbReference type="Pfam" id="PF07635"/>
    </source>
</evidence>
<accession>A0ABN7R7K7</accession>
<dbReference type="EMBL" id="CAJRAU010000001">
    <property type="protein sequence ID" value="CAG5067503.1"/>
    <property type="molecule type" value="Genomic_DNA"/>
</dbReference>
<keyword evidence="1" id="KW-0472">Membrane</keyword>
<dbReference type="PANTHER" id="PTHR35889">
    <property type="entry name" value="CYCLOINULO-OLIGOSACCHARIDE FRUCTANOTRANSFERASE-RELATED"/>
    <property type="match status" value="1"/>
</dbReference>
<dbReference type="RefSeq" id="WP_215231673.1">
    <property type="nucleotide sequence ID" value="NZ_CAJRAU010000001.1"/>
</dbReference>
<keyword evidence="5" id="KW-1185">Reference proteome</keyword>
<evidence type="ECO:0000313" key="5">
    <source>
        <dbReference type="Proteomes" id="UP000679725"/>
    </source>
</evidence>
<feature type="transmembrane region" description="Helical" evidence="1">
    <location>
        <begin position="144"/>
        <end position="162"/>
    </location>
</feature>
<dbReference type="Gene3D" id="3.80.10.10">
    <property type="entry name" value="Ribonuclease Inhibitor"/>
    <property type="match status" value="1"/>
</dbReference>
<feature type="transmembrane region" description="Helical" evidence="1">
    <location>
        <begin position="12"/>
        <end position="29"/>
    </location>
</feature>
<dbReference type="PANTHER" id="PTHR35889:SF3">
    <property type="entry name" value="F-BOX DOMAIN-CONTAINING PROTEIN"/>
    <property type="match status" value="1"/>
</dbReference>